<sequence>MSSRFVNTNLKLSSISIHFRIKIPYVQKLIKIAHNSSNIIIIISSVLLPWRLGLLIIIILFVRPLSLFLGVAVLTRVIIHVV</sequence>
<organism evidence="1 2">
    <name type="scientific">Xylaria bambusicola</name>
    <dbReference type="NCBI Taxonomy" id="326684"/>
    <lineage>
        <taxon>Eukaryota</taxon>
        <taxon>Fungi</taxon>
        <taxon>Dikarya</taxon>
        <taxon>Ascomycota</taxon>
        <taxon>Pezizomycotina</taxon>
        <taxon>Sordariomycetes</taxon>
        <taxon>Xylariomycetidae</taxon>
        <taxon>Xylariales</taxon>
        <taxon>Xylariaceae</taxon>
        <taxon>Xylaria</taxon>
    </lineage>
</organism>
<proteinExistence type="predicted"/>
<comment type="caution">
    <text evidence="1">The sequence shown here is derived from an EMBL/GenBank/DDBJ whole genome shotgun (WGS) entry which is preliminary data.</text>
</comment>
<evidence type="ECO:0000313" key="1">
    <source>
        <dbReference type="EMBL" id="KAK5635107.1"/>
    </source>
</evidence>
<accession>A0AAN7Z9R2</accession>
<dbReference type="Proteomes" id="UP001305414">
    <property type="component" value="Unassembled WGS sequence"/>
</dbReference>
<gene>
    <name evidence="1" type="ORF">RRF57_010819</name>
</gene>
<keyword evidence="2" id="KW-1185">Reference proteome</keyword>
<dbReference type="EMBL" id="JAWHQM010000048">
    <property type="protein sequence ID" value="KAK5635107.1"/>
    <property type="molecule type" value="Genomic_DNA"/>
</dbReference>
<name>A0AAN7Z9R2_9PEZI</name>
<dbReference type="AlphaFoldDB" id="A0AAN7Z9R2"/>
<protein>
    <submittedName>
        <fullName evidence="1">Uncharacterized protein</fullName>
    </submittedName>
</protein>
<reference evidence="1 2" key="1">
    <citation type="submission" date="2023-10" db="EMBL/GenBank/DDBJ databases">
        <title>Draft genome sequence of Xylaria bambusicola isolate GMP-LS, the root and basal stem rot pathogen of sugarcane in Indonesia.</title>
        <authorList>
            <person name="Selvaraj P."/>
            <person name="Muralishankar V."/>
            <person name="Muruganantham S."/>
            <person name="Sp S."/>
            <person name="Haryani S."/>
            <person name="Lau K.J.X."/>
            <person name="Naqvi N.I."/>
        </authorList>
    </citation>
    <scope>NUCLEOTIDE SEQUENCE [LARGE SCALE GENOMIC DNA]</scope>
    <source>
        <strain evidence="1">GMP-LS</strain>
    </source>
</reference>
<evidence type="ECO:0000313" key="2">
    <source>
        <dbReference type="Proteomes" id="UP001305414"/>
    </source>
</evidence>